<sequence>MSWAFADLLVVALTSFWGGWRMHFRVNMNRGVIIAGDFNVPFGTSERETVRLCDLMESYGFQPVVKNNTRRDACLDNILLNFEIDSATIEARDFNISDHDGQLINIPGIHTSKSTPNTKSTFTPVTLMRIMLVLKTPYFHGYAGGGMVAAFPEMTYCNKKSSYIKHWYRDELRKMRDHLSFLGDVCKRCGSLSNLGAFKIFKNKHREEL</sequence>
<reference evidence="2 3" key="1">
    <citation type="journal article" date="2021" name="BMC Biol.">
        <title>Horizontally acquired antibacterial genes associated with adaptive radiation of ladybird beetles.</title>
        <authorList>
            <person name="Li H.S."/>
            <person name="Tang X.F."/>
            <person name="Huang Y.H."/>
            <person name="Xu Z.Y."/>
            <person name="Chen M.L."/>
            <person name="Du X.Y."/>
            <person name="Qiu B.Y."/>
            <person name="Chen P.T."/>
            <person name="Zhang W."/>
            <person name="Slipinski A."/>
            <person name="Escalona H.E."/>
            <person name="Waterhouse R.M."/>
            <person name="Zwick A."/>
            <person name="Pang H."/>
        </authorList>
    </citation>
    <scope>NUCLEOTIDE SEQUENCE [LARGE SCALE GENOMIC DNA]</scope>
    <source>
        <strain evidence="2">SYSU2018</strain>
    </source>
</reference>
<evidence type="ECO:0000256" key="1">
    <source>
        <dbReference type="SAM" id="SignalP"/>
    </source>
</evidence>
<name>A0ABD2MIP3_9CUCU</name>
<dbReference type="AlphaFoldDB" id="A0ABD2MIP3"/>
<gene>
    <name evidence="2" type="ORF">HHI36_010406</name>
</gene>
<protein>
    <submittedName>
        <fullName evidence="2">Uncharacterized protein</fullName>
    </submittedName>
</protein>
<feature type="signal peptide" evidence="1">
    <location>
        <begin position="1"/>
        <end position="21"/>
    </location>
</feature>
<keyword evidence="3" id="KW-1185">Reference proteome</keyword>
<dbReference type="Proteomes" id="UP001516400">
    <property type="component" value="Unassembled WGS sequence"/>
</dbReference>
<evidence type="ECO:0000313" key="2">
    <source>
        <dbReference type="EMBL" id="KAL3266224.1"/>
    </source>
</evidence>
<proteinExistence type="predicted"/>
<accession>A0ABD2MIP3</accession>
<feature type="chain" id="PRO_5044814798" evidence="1">
    <location>
        <begin position="22"/>
        <end position="209"/>
    </location>
</feature>
<keyword evidence="1" id="KW-0732">Signal</keyword>
<dbReference type="InterPro" id="IPR036691">
    <property type="entry name" value="Endo/exonu/phosph_ase_sf"/>
</dbReference>
<comment type="caution">
    <text evidence="2">The sequence shown here is derived from an EMBL/GenBank/DDBJ whole genome shotgun (WGS) entry which is preliminary data.</text>
</comment>
<dbReference type="EMBL" id="JABFTP020000001">
    <property type="protein sequence ID" value="KAL3266224.1"/>
    <property type="molecule type" value="Genomic_DNA"/>
</dbReference>
<organism evidence="2 3">
    <name type="scientific">Cryptolaemus montrouzieri</name>
    <dbReference type="NCBI Taxonomy" id="559131"/>
    <lineage>
        <taxon>Eukaryota</taxon>
        <taxon>Metazoa</taxon>
        <taxon>Ecdysozoa</taxon>
        <taxon>Arthropoda</taxon>
        <taxon>Hexapoda</taxon>
        <taxon>Insecta</taxon>
        <taxon>Pterygota</taxon>
        <taxon>Neoptera</taxon>
        <taxon>Endopterygota</taxon>
        <taxon>Coleoptera</taxon>
        <taxon>Polyphaga</taxon>
        <taxon>Cucujiformia</taxon>
        <taxon>Coccinelloidea</taxon>
        <taxon>Coccinellidae</taxon>
        <taxon>Scymninae</taxon>
        <taxon>Scymnini</taxon>
        <taxon>Cryptolaemus</taxon>
    </lineage>
</organism>
<evidence type="ECO:0000313" key="3">
    <source>
        <dbReference type="Proteomes" id="UP001516400"/>
    </source>
</evidence>
<dbReference type="SUPFAM" id="SSF56219">
    <property type="entry name" value="DNase I-like"/>
    <property type="match status" value="1"/>
</dbReference>